<dbReference type="AlphaFoldDB" id="A0A0U2P4D3"/>
<reference evidence="1 2" key="1">
    <citation type="submission" date="2015-12" db="EMBL/GenBank/DDBJ databases">
        <title>Complete genome sequence of Pseudoalteromonas rubra SCSIO 6842, harboring a conjugative plasmid.</title>
        <authorList>
            <person name="Li B."/>
            <person name="Wang X."/>
        </authorList>
    </citation>
    <scope>NUCLEOTIDE SEQUENCE [LARGE SCALE GENOMIC DNA]</scope>
    <source>
        <strain evidence="1 2">SCSIO 6842</strain>
    </source>
</reference>
<dbReference type="Proteomes" id="UP000069015">
    <property type="component" value="Chromosome 1"/>
</dbReference>
<sequence>MATKTFEVTSYQIKIGFELSGGGSRAVLACLGEDGHRFNVYFSSPGSEMSPPHYSPHSKFGAINVSISEMQHYVDLVRNEKPIYAYLNSDKPLWNNISTSKEPVGEEESWRLL</sequence>
<dbReference type="KEGG" id="prr:AT705_02950"/>
<accession>A0A0U2P4D3</accession>
<gene>
    <name evidence="1" type="ORF">AT705_02950</name>
</gene>
<dbReference type="EMBL" id="CP013611">
    <property type="protein sequence ID" value="ALU41981.1"/>
    <property type="molecule type" value="Genomic_DNA"/>
</dbReference>
<evidence type="ECO:0000313" key="1">
    <source>
        <dbReference type="EMBL" id="ALU41981.1"/>
    </source>
</evidence>
<protein>
    <submittedName>
        <fullName evidence="1">Uncharacterized protein</fullName>
    </submittedName>
</protein>
<evidence type="ECO:0000313" key="2">
    <source>
        <dbReference type="Proteomes" id="UP000069015"/>
    </source>
</evidence>
<proteinExistence type="predicted"/>
<name>A0A0U2P4D3_9GAMM</name>
<organism evidence="1 2">
    <name type="scientific">Pseudoalteromonas rubra</name>
    <dbReference type="NCBI Taxonomy" id="43658"/>
    <lineage>
        <taxon>Bacteria</taxon>
        <taxon>Pseudomonadati</taxon>
        <taxon>Pseudomonadota</taxon>
        <taxon>Gammaproteobacteria</taxon>
        <taxon>Alteromonadales</taxon>
        <taxon>Pseudoalteromonadaceae</taxon>
        <taxon>Pseudoalteromonas</taxon>
    </lineage>
</organism>
<dbReference type="RefSeq" id="WP_058795426.1">
    <property type="nucleotide sequence ID" value="NZ_CP013611.1"/>
</dbReference>